<feature type="region of interest" description="Disordered" evidence="1">
    <location>
        <begin position="1"/>
        <end position="31"/>
    </location>
</feature>
<dbReference type="Proteomes" id="UP000245720">
    <property type="component" value="Unassembled WGS sequence"/>
</dbReference>
<evidence type="ECO:0000313" key="4">
    <source>
        <dbReference type="Proteomes" id="UP000245720"/>
    </source>
</evidence>
<feature type="compositionally biased region" description="Polar residues" evidence="1">
    <location>
        <begin position="11"/>
        <end position="21"/>
    </location>
</feature>
<accession>A0A315XZ92</accession>
<sequence>MDDTNLKTDSEYNNETDSANNPVRKKELDDTNSTSKKNKRFIIVVIVIAIIIGGLSPFIIDIESPNKKSEITADGLLGYIVSFISAAVTAVLALYAIYQTKQANDVSQKVLDIEKNDYLLRIRPFIIVKNYSTRTISCGEKIEKTNKTFIAIDGRSRTEEDDDEDNPLIGIVLTITNTTESFLTFYFDDLECEDEEYVRDYLIEGFDNIKNQKHSLMPGKSSEIVFYGEAAFFKDFKDKQLTLSFILENRFMHRYLEKFDLKCRWVHFDDSGRMKFLLNFNNYKIYKFEYSGEKAIPIEEKL</sequence>
<dbReference type="EMBL" id="QGDI01000008">
    <property type="protein sequence ID" value="PWJ11968.1"/>
    <property type="molecule type" value="Genomic_DNA"/>
</dbReference>
<dbReference type="AlphaFoldDB" id="A0A315XZ92"/>
<keyword evidence="2" id="KW-1133">Transmembrane helix</keyword>
<feature type="compositionally biased region" description="Basic and acidic residues" evidence="1">
    <location>
        <begin position="1"/>
        <end position="10"/>
    </location>
</feature>
<dbReference type="RefSeq" id="WP_109726983.1">
    <property type="nucleotide sequence ID" value="NZ_QGDI01000008.1"/>
</dbReference>
<keyword evidence="2" id="KW-0472">Membrane</keyword>
<evidence type="ECO:0000256" key="2">
    <source>
        <dbReference type="SAM" id="Phobius"/>
    </source>
</evidence>
<protein>
    <submittedName>
        <fullName evidence="3">Uncharacterized protein</fullName>
    </submittedName>
</protein>
<feature type="transmembrane region" description="Helical" evidence="2">
    <location>
        <begin position="41"/>
        <end position="60"/>
    </location>
</feature>
<keyword evidence="2" id="KW-0812">Transmembrane</keyword>
<comment type="caution">
    <text evidence="3">The sequence shown here is derived from an EMBL/GenBank/DDBJ whole genome shotgun (WGS) entry which is preliminary data.</text>
</comment>
<evidence type="ECO:0000256" key="1">
    <source>
        <dbReference type="SAM" id="MobiDB-lite"/>
    </source>
</evidence>
<name>A0A315XZ92_RUMFL</name>
<feature type="transmembrane region" description="Helical" evidence="2">
    <location>
        <begin position="76"/>
        <end position="98"/>
    </location>
</feature>
<evidence type="ECO:0000313" key="3">
    <source>
        <dbReference type="EMBL" id="PWJ11968.1"/>
    </source>
</evidence>
<organism evidence="3 4">
    <name type="scientific">Ruminococcus flavefaciens</name>
    <dbReference type="NCBI Taxonomy" id="1265"/>
    <lineage>
        <taxon>Bacteria</taxon>
        <taxon>Bacillati</taxon>
        <taxon>Bacillota</taxon>
        <taxon>Clostridia</taxon>
        <taxon>Eubacteriales</taxon>
        <taxon>Oscillospiraceae</taxon>
        <taxon>Ruminococcus</taxon>
    </lineage>
</organism>
<proteinExistence type="predicted"/>
<gene>
    <name evidence="3" type="ORF">IE37_02233</name>
</gene>
<reference evidence="3 4" key="1">
    <citation type="submission" date="2018-05" db="EMBL/GenBank/DDBJ databases">
        <title>The Hungate 1000. A catalogue of reference genomes from the rumen microbiome.</title>
        <authorList>
            <person name="Kelly W."/>
        </authorList>
    </citation>
    <scope>NUCLEOTIDE SEQUENCE [LARGE SCALE GENOMIC DNA]</scope>
    <source>
        <strain evidence="3 4">SAb67</strain>
    </source>
</reference>